<dbReference type="Gene3D" id="1.10.1540.10">
    <property type="entry name" value="BEACH domain"/>
    <property type="match status" value="1"/>
</dbReference>
<dbReference type="NCBIfam" id="TIGR00231">
    <property type="entry name" value="small_GTP"/>
    <property type="match status" value="1"/>
</dbReference>
<dbReference type="Gene3D" id="2.130.10.10">
    <property type="entry name" value="YVTN repeat-like/Quinoprotein amine dehydrogenase"/>
    <property type="match status" value="2"/>
</dbReference>
<dbReference type="OrthoDB" id="26681at2759"/>
<dbReference type="InterPro" id="IPR005225">
    <property type="entry name" value="Small_GTP-bd"/>
</dbReference>
<dbReference type="SUPFAM" id="SSF50729">
    <property type="entry name" value="PH domain-like"/>
    <property type="match status" value="1"/>
</dbReference>
<evidence type="ECO:0000256" key="2">
    <source>
        <dbReference type="ARBA" id="ARBA00022574"/>
    </source>
</evidence>
<accession>A0A9Q0LSI2</accession>
<feature type="repeat" description="WD" evidence="6">
    <location>
        <begin position="3221"/>
        <end position="3262"/>
    </location>
</feature>
<dbReference type="GO" id="GO:0005525">
    <property type="term" value="F:GTP binding"/>
    <property type="evidence" value="ECO:0007669"/>
    <property type="project" value="UniProtKB-KW"/>
</dbReference>
<dbReference type="Pfam" id="PF15787">
    <property type="entry name" value="DUF4704"/>
    <property type="match status" value="1"/>
</dbReference>
<dbReference type="Pfam" id="PF20425">
    <property type="entry name" value="Neurobeachin"/>
    <property type="match status" value="1"/>
</dbReference>
<dbReference type="InterPro" id="IPR050865">
    <property type="entry name" value="BEACH_Domain"/>
</dbReference>
<evidence type="ECO:0000259" key="8">
    <source>
        <dbReference type="PROSITE" id="PS50197"/>
    </source>
</evidence>
<dbReference type="InterPro" id="IPR027417">
    <property type="entry name" value="P-loop_NTPase"/>
</dbReference>
<dbReference type="InterPro" id="IPR036322">
    <property type="entry name" value="WD40_repeat_dom_sf"/>
</dbReference>
<dbReference type="InterPro" id="IPR001680">
    <property type="entry name" value="WD40_rpt"/>
</dbReference>
<dbReference type="InterPro" id="IPR031570">
    <property type="entry name" value="NBEA/BDCP_DUF4704"/>
</dbReference>
<dbReference type="SMART" id="SM00177">
    <property type="entry name" value="ARF"/>
    <property type="match status" value="1"/>
</dbReference>
<protein>
    <submittedName>
        <fullName evidence="10">Beige/beach-related</fullName>
    </submittedName>
</protein>
<comment type="caution">
    <text evidence="10">The sequence shown here is derived from an EMBL/GenBank/DDBJ whole genome shotgun (WGS) entry which is preliminary data.</text>
</comment>
<dbReference type="InterPro" id="IPR046852">
    <property type="entry name" value="Neurobeachin_a-sol"/>
</dbReference>
<dbReference type="SMART" id="SM00176">
    <property type="entry name" value="RAN"/>
    <property type="match status" value="1"/>
</dbReference>
<dbReference type="FunFam" id="3.40.50.300:FF:001072">
    <property type="entry name" value="Rab family GTPase"/>
    <property type="match status" value="1"/>
</dbReference>
<dbReference type="SUPFAM" id="SSF52540">
    <property type="entry name" value="P-loop containing nucleoside triphosphate hydrolases"/>
    <property type="match status" value="1"/>
</dbReference>
<organism evidence="10 11">
    <name type="scientific">Anaeramoeba ignava</name>
    <name type="common">Anaerobic marine amoeba</name>
    <dbReference type="NCBI Taxonomy" id="1746090"/>
    <lineage>
        <taxon>Eukaryota</taxon>
        <taxon>Metamonada</taxon>
        <taxon>Anaeramoebidae</taxon>
        <taxon>Anaeramoeba</taxon>
    </lineage>
</organism>
<evidence type="ECO:0000259" key="9">
    <source>
        <dbReference type="PROSITE" id="PS51783"/>
    </source>
</evidence>
<keyword evidence="3" id="KW-0677">Repeat</keyword>
<dbReference type="SUPFAM" id="SSF81837">
    <property type="entry name" value="BEACH domain"/>
    <property type="match status" value="1"/>
</dbReference>
<sequence>MTSYQHTYKFIAVGAMGAGKSSLIHQFTEGKFYPDCPHTIGVEFATRIVEVMGEKIKIQLWDTAGQERFRTITRNYFRGALGVLLVYDVTRRNTFNHLNSWLTDARNLTSPNVTIILIANKVDLKERAVTREEGERFATENGLEYIETSAKTGANVEECFLKTTRQIYQKIKEGVIDSKSTNGTKKSSQVAVESKKLKIFQKSSQEEPNFLNHIPNGSNLQKIWDLNKVINNKQDKLSWFFQFAELFLKSYSNWKPEIPLSKKLDVISAKLYEEDQLHHEKLIIETLQILYDFLESLSQKIEILEISCSSLISIEMILILSRSIYNQKNLLKYQLFLFLENIAHQVIFRASSLLEQKRFEEDQRDEHSCNFFLVEYLISKLIAISNIYINSPFDQKTMKSILPIIIQFSSKFLLRLVQFRKKFIFNQEQHDLLFDLIDLFRILGKRKLISPEYLLFLFKTITPILETPDFTLPLPENFFKRETTKNAQNTLDYYLSLYFPPSKFSQTEQERKSYEFQIRIVVIDLVYIVIKDNAQIETLVCNTIPLTIFTNLIFWVFKSFHDPKSININNNNNINNINMNKKNIIINSNDQIQSEINTEQKDSNKNISETKLELPQEIPVREKIYSDKFIPLPKIPSSYLNNLKTHQLFANLKEICLESKKNKTLHKSQNQLKNTKKKTKINRKKLQFQDLLLKDYQKNKIEHELIHSLRLYTLDFFAALFTDDFSQSFYKNQIWKTMILEIYEDSSPQNEIVKSQLFQLFTHVLTNYPNHRNQISILLEIVKGNTKRLDILYDITKYFVKILKSKIRLFSQLFFDSSVFEFYSVLVDRLSKITEQQINTVFDETENTKELYFQVRYQVFRLFDILFSDPIACSRALEINSWNINIISHIFEKKTKTFVLNMMYRMMCSINPPFLGTYEKFFYMYLELVLSLSQLYKLREENDQDVSDEQIQRYIKSSRKNTVNIPKELPEPPVVYIQDLLKLASESIKSNREALQKLMPDIGIFEMLISLLTIPGLNTKVSHFVVQTLTELLYCSYENVSRFDRIIGFQVLGSLILRSQMNNPDERIFYLLLNLLVNTGKFDKQENFEIKNHYLISMLFNLYFKSENLMLFSKLLDLFLDICKKSIHNTLCCYNAELISFLSETLPKIEDSTLQKKVSRLIMAIARLGISIKDMHILISNINKFKREDQISYLFFLFKMLQEMAKEYKKPQPFSFFDFHLGHLSLPTIEEWPQNGWSFCTWIYFQSLENYSQNHHFDQDGQTIFSFLNDEGYGIEFSVLLKINLEELSKEKAPKPPQIVFILNLNTQTENTSLSFDFDLPKSKWAFVAISQSPLKTYNSSTKIQVYFNHHFKEQYCPKYLSNILLTKNRIASKFSFESKLRNSPNFVSRSPSLVFQEIEQEIDKEIVSENDQEENLTSKSNNSNNSVLTTKSENKTNSNSQNQQSVGNVQEIKLDGTQDPKNIQEDKDIITQEEKLNEEDHIMLQEKDKEKDSFFLGQMGTIYFFQEFLDSNFLMEFSHLILKDSIPFDLLDPTEPLDNPNFEFFCSLSSKLFLVYHPRAITKKKYCLDLSQNSTTENLALISGMVTISTKNLEGIIESLGGIPVFFPLISHFDILFSGLKNTLCSKEYEEIKYLDQTFKIFADIIYEVESFQTEFLQRYSFSLISDMISNVDPLFISTGIIQIAQNILQKSRKIAFINDIFFNFLLGFDLWVYCSFEVQKELFRLIAAVLNNSIPNDTLKSITFPTSKIVEILILYYWIIPESSSRATETKYNNKTNREIKRTLTVEETRKLRDIILSLLEERIEILARNIPRNYVEIKTTLTSTIYQFCNLENKKIYVDLLKMFVNLLSKEKISLFQSPEPILDSSLIDPLVYLLSTPEPSLRKLVLESLYQLDQILSQKRSLPSKFDINHGYAIVDQLLLENELTSEIANFLFEIMLTPQDPKAQEKLSLEKPYIFFTILNFIKKYKNIHAINFVKRLKYELSKEKGSALSLTNLTAWQLKLLDLVSVEDLLVQEQTFYQSPSNETIVHIPTLINNAVFDFFEFIHTENILNESKGFQVLFQTIAYIGLSIADQSQNEQIILRRILFDLCHGLASQSMIFLTPNFTHSILRNITTVIVLIQRYFYFDFSYILIQVTKHKKTSLAENDSQKKESKAEIIKLESRIKHTHDHDFVVVSGLVDFLEKSNFWIMLSILSKNRPKNSNLIRSVLLLYLHFLPTLDPQKCREFINKIKLLILFFPDNKIVLDVVAILFNCLNFHIYDPLEGFNFLIPERKILSDLSDVSQDNDSKIKRSTPDISDQSGIDLDSDSSVNQNKPDTQFQSSETSLEFEKISESFSENPNIQNLETMPNETKQIIFEYLLSVIEENYFFLGSFFLDENNRPILLDLIPETLIRNANKQKIKEENFKNRQWHYIWTEYLQPTLIKIDRETRTNFQGITHKIYVLYQENLFKLYENRSFLLNQKKMNRVNIIQKTKDFIENDKKKIQKNQILYNRKIRFIAKKWKRLSRQLMFNKFIWEKYLPEALTFEPHFKLDKVEDKIRVRRKMRLNYIFTNHLNRQSFFGIKPPKEQNNNENNNNNNENNNENENKDSRDVENLLQFEDLKEKEEQEKKKKLKEEQQKQLNEIIEYMNQDPNVLAVKCELINGIFHYEGILEITQSALNFYIDFPSLEDDCPIQISDKYWKIDDIIDISKRRLNFQPTSLEILFRNRKSYFFHFSEENFLSVTQKLLTFKHLGSFLVFDQHENLKAITKQWKNSKISNFEYLLKLNFIAGRSFNDLSQYPVFPWIFSDYESNEIRLEDPSFYRKLSKPIGALNKKRLKIFIQRYKNLADHPQLDPPFYYGSHYSSPAGVVYYLVRLEPYTSFSIHLHGGRFDHPDRLFGSIGLSWKSCLNNTGDLKELIPEFFYLPELLINDNNFDFGISHTNEQISNVTLPNWAKSPKHFIEICKKGLESEYVSQHLNRWIDLIFGFKQRGKEAEKAYNVFYFLTYDDSYDIKELNKPEEIKRIKSQIENFGQVPMQLFFKSHPRKKMATQQNTEQTFTAEMFNSMRIFSSQISETAVLHLKFTAQTSSMSWMGVFHKLYSLNLTKKLMRHRWIIDFTASITKSPFNIEVDPLPKQRKIGVSFADGVNLRTCYLLSKDCSFLFSCGYWDNSFKITSINPLRLVASVNFHKDIVTCFAFDSSNILATGSRDYTVAVWKIFPEKKPFAITRNYSLSGHQAEITSLAINSYLDMIVTGSKDGTCRIYSLYSGKYSTTLDIKQIYENQKNQPEIVNQTQVSMISIFEDGRILVFSVNRPMISIFTLNSELILSSLLDESITCWSFLANENFIVTGSKKGLIKFLKVSDLSLVHKYDVSYPVSCLLFSPESTYFFAGCENGKLLVGVFTYYNIKTN</sequence>
<evidence type="ECO:0000256" key="5">
    <source>
        <dbReference type="ARBA" id="ARBA00023134"/>
    </source>
</evidence>
<dbReference type="InterPro" id="IPR000409">
    <property type="entry name" value="BEACH_dom"/>
</dbReference>
<feature type="region of interest" description="Disordered" evidence="7">
    <location>
        <begin position="1410"/>
        <end position="1466"/>
    </location>
</feature>
<feature type="domain" description="BEACH" evidence="8">
    <location>
        <begin position="2743"/>
        <end position="3034"/>
    </location>
</feature>
<dbReference type="PROSITE" id="PS51419">
    <property type="entry name" value="RAB"/>
    <property type="match status" value="1"/>
</dbReference>
<feature type="compositionally biased region" description="Low complexity" evidence="7">
    <location>
        <begin position="2576"/>
        <end position="2589"/>
    </location>
</feature>
<feature type="compositionally biased region" description="Polar residues" evidence="7">
    <location>
        <begin position="2312"/>
        <end position="2327"/>
    </location>
</feature>
<dbReference type="EMBL" id="JAPDFW010000057">
    <property type="protein sequence ID" value="KAJ5077734.1"/>
    <property type="molecule type" value="Genomic_DNA"/>
</dbReference>
<dbReference type="Pfam" id="PF14844">
    <property type="entry name" value="PH_BEACH"/>
    <property type="match status" value="1"/>
</dbReference>
<dbReference type="FunFam" id="1.10.1540.10:FF:000001">
    <property type="entry name" value="neurobeachin isoform X1"/>
    <property type="match status" value="1"/>
</dbReference>
<feature type="compositionally biased region" description="Basic and acidic residues" evidence="7">
    <location>
        <begin position="1453"/>
        <end position="1466"/>
    </location>
</feature>
<evidence type="ECO:0000256" key="4">
    <source>
        <dbReference type="ARBA" id="ARBA00022741"/>
    </source>
</evidence>
<dbReference type="PROSITE" id="PS50197">
    <property type="entry name" value="BEACH"/>
    <property type="match status" value="1"/>
</dbReference>
<dbReference type="InterPro" id="IPR001806">
    <property type="entry name" value="Small_GTPase"/>
</dbReference>
<dbReference type="PANTHER" id="PTHR13743:SF112">
    <property type="entry name" value="BEACH DOMAIN-CONTAINING PROTEIN"/>
    <property type="match status" value="1"/>
</dbReference>
<dbReference type="InterPro" id="IPR046851">
    <property type="entry name" value="NBCH_WD40"/>
</dbReference>
<dbReference type="CDD" id="cd06071">
    <property type="entry name" value="Beach"/>
    <property type="match status" value="1"/>
</dbReference>
<dbReference type="PROSITE" id="PS50294">
    <property type="entry name" value="WD_REPEATS_REGION"/>
    <property type="match status" value="2"/>
</dbReference>
<dbReference type="Gene3D" id="3.40.50.300">
    <property type="entry name" value="P-loop containing nucleotide triphosphate hydrolases"/>
    <property type="match status" value="1"/>
</dbReference>
<evidence type="ECO:0000256" key="1">
    <source>
        <dbReference type="ARBA" id="ARBA00006270"/>
    </source>
</evidence>
<feature type="region of interest" description="Disordered" evidence="7">
    <location>
        <begin position="2289"/>
        <end position="2327"/>
    </location>
</feature>
<dbReference type="PROSITE" id="PS50082">
    <property type="entry name" value="WD_REPEATS_2"/>
    <property type="match status" value="2"/>
</dbReference>
<dbReference type="SUPFAM" id="SSF50978">
    <property type="entry name" value="WD40 repeat-like"/>
    <property type="match status" value="1"/>
</dbReference>
<dbReference type="SMART" id="SM00174">
    <property type="entry name" value="RHO"/>
    <property type="match status" value="1"/>
</dbReference>
<dbReference type="PRINTS" id="PR00449">
    <property type="entry name" value="RASTRNSFRMNG"/>
</dbReference>
<dbReference type="InterPro" id="IPR015943">
    <property type="entry name" value="WD40/YVTN_repeat-like_dom_sf"/>
</dbReference>
<dbReference type="GO" id="GO:0003924">
    <property type="term" value="F:GTPase activity"/>
    <property type="evidence" value="ECO:0007669"/>
    <property type="project" value="InterPro"/>
</dbReference>
<feature type="compositionally biased region" description="Low complexity" evidence="7">
    <location>
        <begin position="1416"/>
        <end position="1452"/>
    </location>
</feature>
<dbReference type="PROSITE" id="PS51783">
    <property type="entry name" value="PH_BEACH"/>
    <property type="match status" value="1"/>
</dbReference>
<evidence type="ECO:0000256" key="7">
    <source>
        <dbReference type="SAM" id="MobiDB-lite"/>
    </source>
</evidence>
<name>A0A9Q0LSI2_ANAIG</name>
<evidence type="ECO:0000256" key="6">
    <source>
        <dbReference type="PROSITE-ProRule" id="PRU00221"/>
    </source>
</evidence>
<dbReference type="PROSITE" id="PS51420">
    <property type="entry name" value="RHO"/>
    <property type="match status" value="1"/>
</dbReference>
<dbReference type="Proteomes" id="UP001149090">
    <property type="component" value="Unassembled WGS sequence"/>
</dbReference>
<dbReference type="SMART" id="SM00173">
    <property type="entry name" value="RAS"/>
    <property type="match status" value="1"/>
</dbReference>
<comment type="similarity">
    <text evidence="1">Belongs to the small GTPase superfamily. Rab family.</text>
</comment>
<dbReference type="Pfam" id="PF20426">
    <property type="entry name" value="NBCH_WD40"/>
    <property type="match status" value="1"/>
</dbReference>
<reference evidence="10" key="1">
    <citation type="submission" date="2022-10" db="EMBL/GenBank/DDBJ databases">
        <title>Novel sulphate-reducing endosymbionts in the free-living metamonad Anaeramoeba.</title>
        <authorList>
            <person name="Jerlstrom-Hultqvist J."/>
            <person name="Cepicka I."/>
            <person name="Gallot-Lavallee L."/>
            <person name="Salas-Leiva D."/>
            <person name="Curtis B.A."/>
            <person name="Zahonova K."/>
            <person name="Pipaliya S."/>
            <person name="Dacks J."/>
            <person name="Roger A.J."/>
        </authorList>
    </citation>
    <scope>NUCLEOTIDE SEQUENCE</scope>
    <source>
        <strain evidence="10">BMAN</strain>
    </source>
</reference>
<keyword evidence="2 6" id="KW-0853">WD repeat</keyword>
<keyword evidence="4" id="KW-0547">Nucleotide-binding</keyword>
<keyword evidence="5" id="KW-0342">GTP-binding</keyword>
<dbReference type="SMART" id="SM00175">
    <property type="entry name" value="RAB"/>
    <property type="match status" value="1"/>
</dbReference>
<dbReference type="PROSITE" id="PS51421">
    <property type="entry name" value="RAS"/>
    <property type="match status" value="1"/>
</dbReference>
<dbReference type="Pfam" id="PF02138">
    <property type="entry name" value="Beach"/>
    <property type="match status" value="1"/>
</dbReference>
<dbReference type="InterPro" id="IPR011993">
    <property type="entry name" value="PH-like_dom_sf"/>
</dbReference>
<dbReference type="InterPro" id="IPR036372">
    <property type="entry name" value="BEACH_dom_sf"/>
</dbReference>
<dbReference type="Gene3D" id="2.30.29.30">
    <property type="entry name" value="Pleckstrin-homology domain (PH domain)/Phosphotyrosine-binding domain (PTB)"/>
    <property type="match status" value="1"/>
</dbReference>
<dbReference type="Pfam" id="PF00071">
    <property type="entry name" value="Ras"/>
    <property type="match status" value="1"/>
</dbReference>
<feature type="region of interest" description="Disordered" evidence="7">
    <location>
        <begin position="2566"/>
        <end position="2596"/>
    </location>
</feature>
<dbReference type="SMART" id="SM01026">
    <property type="entry name" value="Beach"/>
    <property type="match status" value="1"/>
</dbReference>
<dbReference type="InterPro" id="IPR023362">
    <property type="entry name" value="PH-BEACH_dom"/>
</dbReference>
<feature type="domain" description="BEACH-type PH" evidence="9">
    <location>
        <begin position="2634"/>
        <end position="2734"/>
    </location>
</feature>
<evidence type="ECO:0000313" key="10">
    <source>
        <dbReference type="EMBL" id="KAJ5077734.1"/>
    </source>
</evidence>
<evidence type="ECO:0000256" key="3">
    <source>
        <dbReference type="ARBA" id="ARBA00022737"/>
    </source>
</evidence>
<feature type="repeat" description="WD" evidence="6">
    <location>
        <begin position="3174"/>
        <end position="3206"/>
    </location>
</feature>
<dbReference type="PANTHER" id="PTHR13743">
    <property type="entry name" value="BEIGE/BEACH-RELATED"/>
    <property type="match status" value="1"/>
</dbReference>
<dbReference type="SMART" id="SM00320">
    <property type="entry name" value="WD40"/>
    <property type="match status" value="4"/>
</dbReference>
<gene>
    <name evidence="10" type="ORF">M0811_05833</name>
</gene>
<keyword evidence="11" id="KW-1185">Reference proteome</keyword>
<proteinExistence type="inferred from homology"/>
<evidence type="ECO:0000313" key="11">
    <source>
        <dbReference type="Proteomes" id="UP001149090"/>
    </source>
</evidence>